<dbReference type="PANTHER" id="PTHR31126:SF1">
    <property type="entry name" value="TYROSINE SPECIFIC PROTEIN PHOSPHATASES DOMAIN-CONTAINING PROTEIN"/>
    <property type="match status" value="1"/>
</dbReference>
<dbReference type="InterPro" id="IPR029021">
    <property type="entry name" value="Prot-tyrosine_phosphatase-like"/>
</dbReference>
<dbReference type="Proteomes" id="UP000611762">
    <property type="component" value="Unassembled WGS sequence"/>
</dbReference>
<protein>
    <submittedName>
        <fullName evidence="2">Tyrosine-protein phosphatase</fullName>
    </submittedName>
</protein>
<dbReference type="RefSeq" id="WP_249313775.1">
    <property type="nucleotide sequence ID" value="NZ_JACRSU010000005.1"/>
</dbReference>
<dbReference type="PANTHER" id="PTHR31126">
    <property type="entry name" value="TYROSINE-PROTEIN PHOSPHATASE"/>
    <property type="match status" value="1"/>
</dbReference>
<dbReference type="InterPro" id="IPR016130">
    <property type="entry name" value="Tyr_Pase_AS"/>
</dbReference>
<dbReference type="SUPFAM" id="SSF52799">
    <property type="entry name" value="(Phosphotyrosine protein) phosphatases II"/>
    <property type="match status" value="1"/>
</dbReference>
<dbReference type="EMBL" id="JACRSU010000005">
    <property type="protein sequence ID" value="MBC8541785.1"/>
    <property type="molecule type" value="Genomic_DNA"/>
</dbReference>
<evidence type="ECO:0000313" key="3">
    <source>
        <dbReference type="Proteomes" id="UP000611762"/>
    </source>
</evidence>
<dbReference type="InterPro" id="IPR026893">
    <property type="entry name" value="Tyr/Ser_Pase_IphP-type"/>
</dbReference>
<dbReference type="Gene3D" id="3.90.190.10">
    <property type="entry name" value="Protein tyrosine phosphatase superfamily"/>
    <property type="match status" value="1"/>
</dbReference>
<dbReference type="InterPro" id="IPR013783">
    <property type="entry name" value="Ig-like_fold"/>
</dbReference>
<evidence type="ECO:0000313" key="2">
    <source>
        <dbReference type="EMBL" id="MBC8541785.1"/>
    </source>
</evidence>
<keyword evidence="3" id="KW-1185">Reference proteome</keyword>
<comment type="similarity">
    <text evidence="1">Belongs to the protein-tyrosine phosphatase family.</text>
</comment>
<dbReference type="PROSITE" id="PS00383">
    <property type="entry name" value="TYR_PHOSPHATASE_1"/>
    <property type="match status" value="1"/>
</dbReference>
<evidence type="ECO:0000256" key="1">
    <source>
        <dbReference type="ARBA" id="ARBA00009580"/>
    </source>
</evidence>
<dbReference type="GO" id="GO:0004721">
    <property type="term" value="F:phosphoprotein phosphatase activity"/>
    <property type="evidence" value="ECO:0007669"/>
    <property type="project" value="InterPro"/>
</dbReference>
<proteinExistence type="inferred from homology"/>
<accession>A0A926DR43</accession>
<sequence length="345" mass="38837">MKILLKKPANCQVVSQTTEAQQTFMETAGKRDAGQNLKIDWLNLVKQGDDNTNPAPVSFCWSADFDEDNDFETWLELSADQNFQTKKTFRGCSGTVKVYNLLLGQTYYWRVCALKNGETVCASDTYCFTTALTPPRWIGVGGLSNVRDIGGWPLPGGKRIRQGLVFRGCEMEFHHIITASGKNTLLHDLNMKTDLDLRGEAVGKVTCSALGPDIHFCLIPVKAYDEFMSDSEKDVCRKVFQLFTDKKNYPFYIHCWGGADRTGTLIFLLCAILGMAENDLYLDYELTSLSIWGERSRNSELFQAFLKALDAYPGDTVNQKSENFLRSAGIMEQELKTIRSILTED</sequence>
<name>A0A926DR43_9FIRM</name>
<comment type="caution">
    <text evidence="2">The sequence shown here is derived from an EMBL/GenBank/DDBJ whole genome shotgun (WGS) entry which is preliminary data.</text>
</comment>
<gene>
    <name evidence="2" type="ORF">H8698_12425</name>
</gene>
<dbReference type="Gene3D" id="2.60.40.10">
    <property type="entry name" value="Immunoglobulins"/>
    <property type="match status" value="1"/>
</dbReference>
<dbReference type="AlphaFoldDB" id="A0A926DR43"/>
<organism evidence="2 3">
    <name type="scientific">Congzhengia minquanensis</name>
    <dbReference type="NCBI Taxonomy" id="2763657"/>
    <lineage>
        <taxon>Bacteria</taxon>
        <taxon>Bacillati</taxon>
        <taxon>Bacillota</taxon>
        <taxon>Clostridia</taxon>
        <taxon>Eubacteriales</taxon>
        <taxon>Oscillospiraceae</taxon>
        <taxon>Congzhengia</taxon>
    </lineage>
</organism>
<dbReference type="Pfam" id="PF13350">
    <property type="entry name" value="Y_phosphatase3"/>
    <property type="match status" value="1"/>
</dbReference>
<reference evidence="2" key="1">
    <citation type="submission" date="2020-08" db="EMBL/GenBank/DDBJ databases">
        <title>Genome public.</title>
        <authorList>
            <person name="Liu C."/>
            <person name="Sun Q."/>
        </authorList>
    </citation>
    <scope>NUCLEOTIDE SEQUENCE</scope>
    <source>
        <strain evidence="2">H8</strain>
    </source>
</reference>